<dbReference type="PROSITE" id="PS00018">
    <property type="entry name" value="EF_HAND_1"/>
    <property type="match status" value="1"/>
</dbReference>
<protein>
    <submittedName>
        <fullName evidence="1">Uncharacterized protein</fullName>
    </submittedName>
</protein>
<accession>A0A835JKJ6</accession>
<dbReference type="EMBL" id="JADGMS010000012">
    <property type="protein sequence ID" value="KAF9671412.1"/>
    <property type="molecule type" value="Genomic_DNA"/>
</dbReference>
<evidence type="ECO:0000313" key="1">
    <source>
        <dbReference type="EMBL" id="KAF9671412.1"/>
    </source>
</evidence>
<evidence type="ECO:0000313" key="2">
    <source>
        <dbReference type="Proteomes" id="UP000657918"/>
    </source>
</evidence>
<organism evidence="1 2">
    <name type="scientific">Salix dunnii</name>
    <dbReference type="NCBI Taxonomy" id="1413687"/>
    <lineage>
        <taxon>Eukaryota</taxon>
        <taxon>Viridiplantae</taxon>
        <taxon>Streptophyta</taxon>
        <taxon>Embryophyta</taxon>
        <taxon>Tracheophyta</taxon>
        <taxon>Spermatophyta</taxon>
        <taxon>Magnoliopsida</taxon>
        <taxon>eudicotyledons</taxon>
        <taxon>Gunneridae</taxon>
        <taxon>Pentapetalae</taxon>
        <taxon>rosids</taxon>
        <taxon>fabids</taxon>
        <taxon>Malpighiales</taxon>
        <taxon>Salicaceae</taxon>
        <taxon>Saliceae</taxon>
        <taxon>Salix</taxon>
    </lineage>
</organism>
<dbReference type="InterPro" id="IPR018247">
    <property type="entry name" value="EF_Hand_1_Ca_BS"/>
</dbReference>
<name>A0A835JKJ6_9ROSI</name>
<sequence>MVGWKNEEVDKDDGGSINFSEYKPMKYRSLCVGKVSPPWTVIGKVLAIRTNFKRTLSFLGPEVKDSCPVLALADGYNEGGLGIKERSAEKRF</sequence>
<gene>
    <name evidence="1" type="ORF">SADUNF_Sadunf12G0045000</name>
</gene>
<reference evidence="1 2" key="1">
    <citation type="submission" date="2020-10" db="EMBL/GenBank/DDBJ databases">
        <title>Plant Genome Project.</title>
        <authorList>
            <person name="Zhang R.-G."/>
        </authorList>
    </citation>
    <scope>NUCLEOTIDE SEQUENCE [LARGE SCALE GENOMIC DNA]</scope>
    <source>
        <strain evidence="1">FAFU-HL-1</strain>
        <tissue evidence="1">Leaf</tissue>
    </source>
</reference>
<comment type="caution">
    <text evidence="1">The sequence shown here is derived from an EMBL/GenBank/DDBJ whole genome shotgun (WGS) entry which is preliminary data.</text>
</comment>
<keyword evidence="2" id="KW-1185">Reference proteome</keyword>
<dbReference type="AlphaFoldDB" id="A0A835JKJ6"/>
<proteinExistence type="predicted"/>
<dbReference type="Proteomes" id="UP000657918">
    <property type="component" value="Unassembled WGS sequence"/>
</dbReference>